<dbReference type="Proteomes" id="UP001214530">
    <property type="component" value="Chromosome"/>
</dbReference>
<organism evidence="1 2">
    <name type="scientific">Candidatus Pedobacter colombiensis</name>
    <dbReference type="NCBI Taxonomy" id="3121371"/>
    <lineage>
        <taxon>Bacteria</taxon>
        <taxon>Pseudomonadati</taxon>
        <taxon>Bacteroidota</taxon>
        <taxon>Sphingobacteriia</taxon>
        <taxon>Sphingobacteriales</taxon>
        <taxon>Sphingobacteriaceae</taxon>
        <taxon>Pedobacter</taxon>
    </lineage>
</organism>
<gene>
    <name evidence="1" type="ORF">P0Y49_04675</name>
</gene>
<sequence length="91" mass="10471">MNHSEGSYSVADDTLMIRQLEGIHYQITRRTGFNRMVDGKSGLREYEMETWSGLYDAEAGVINESRYGKVLSFFPDSGLLRVSNRVYKKIK</sequence>
<evidence type="ECO:0000313" key="1">
    <source>
        <dbReference type="EMBL" id="WEK20431.1"/>
    </source>
</evidence>
<accession>A0AAJ6B8E7</accession>
<reference evidence="1" key="1">
    <citation type="submission" date="2023-03" db="EMBL/GenBank/DDBJ databases">
        <title>Andean soil-derived lignocellulolytic bacterial consortium as a source of novel taxa and putative plastic-active enzymes.</title>
        <authorList>
            <person name="Diaz-Garcia L."/>
            <person name="Chuvochina M."/>
            <person name="Feuerriegel G."/>
            <person name="Bunk B."/>
            <person name="Sproer C."/>
            <person name="Streit W.R."/>
            <person name="Rodriguez L.M."/>
            <person name="Overmann J."/>
            <person name="Jimenez D.J."/>
        </authorList>
    </citation>
    <scope>NUCLEOTIDE SEQUENCE</scope>
    <source>
        <strain evidence="1">MAG 3858</strain>
    </source>
</reference>
<name>A0AAJ6B8E7_9SPHI</name>
<protein>
    <submittedName>
        <fullName evidence="1">Uncharacterized protein</fullName>
    </submittedName>
</protein>
<dbReference type="AlphaFoldDB" id="A0AAJ6B8E7"/>
<proteinExistence type="predicted"/>
<evidence type="ECO:0000313" key="2">
    <source>
        <dbReference type="Proteomes" id="UP001214530"/>
    </source>
</evidence>
<dbReference type="EMBL" id="CP119313">
    <property type="protein sequence ID" value="WEK20431.1"/>
    <property type="molecule type" value="Genomic_DNA"/>
</dbReference>